<evidence type="ECO:0000313" key="3">
    <source>
        <dbReference type="Proteomes" id="UP001501584"/>
    </source>
</evidence>
<reference evidence="2 3" key="1">
    <citation type="journal article" date="2019" name="Int. J. Syst. Evol. Microbiol.">
        <title>The Global Catalogue of Microorganisms (GCM) 10K type strain sequencing project: providing services to taxonomists for standard genome sequencing and annotation.</title>
        <authorList>
            <consortium name="The Broad Institute Genomics Platform"/>
            <consortium name="The Broad Institute Genome Sequencing Center for Infectious Disease"/>
            <person name="Wu L."/>
            <person name="Ma J."/>
        </authorList>
    </citation>
    <scope>NUCLEOTIDE SEQUENCE [LARGE SCALE GENOMIC DNA]</scope>
    <source>
        <strain evidence="2 3">JCM 6238</strain>
    </source>
</reference>
<gene>
    <name evidence="2" type="ORF">GCM10010403_03330</name>
</gene>
<feature type="transmembrane region" description="Helical" evidence="1">
    <location>
        <begin position="63"/>
        <end position="83"/>
    </location>
</feature>
<keyword evidence="3" id="KW-1185">Reference proteome</keyword>
<evidence type="ECO:0000313" key="2">
    <source>
        <dbReference type="EMBL" id="GAA2317762.1"/>
    </source>
</evidence>
<dbReference type="EMBL" id="BAAASX010000001">
    <property type="protein sequence ID" value="GAA2317762.1"/>
    <property type="molecule type" value="Genomic_DNA"/>
</dbReference>
<evidence type="ECO:0000256" key="1">
    <source>
        <dbReference type="SAM" id="Phobius"/>
    </source>
</evidence>
<proteinExistence type="predicted"/>
<keyword evidence="1" id="KW-0812">Transmembrane</keyword>
<keyword evidence="1" id="KW-0472">Membrane</keyword>
<name>A0ABN3F6C1_9ACTN</name>
<feature type="transmembrane region" description="Helical" evidence="1">
    <location>
        <begin position="136"/>
        <end position="157"/>
    </location>
</feature>
<feature type="transmembrane region" description="Helical" evidence="1">
    <location>
        <begin position="164"/>
        <end position="185"/>
    </location>
</feature>
<protein>
    <submittedName>
        <fullName evidence="2">Uncharacterized protein</fullName>
    </submittedName>
</protein>
<keyword evidence="1" id="KW-1133">Transmembrane helix</keyword>
<sequence length="186" mass="19921">MPSTSLYARRTAALGPLVALILIAWLVGLYWIAAFEPLSCGAAGPILSGCTDAEVRQSQALMYVYWAMALGGPMLALGVWTFLSPGSRQFRAAYTVVAVWLFIAAPWLLNVAAGFLTGEVFLAGLLPEWGMLRTSFVIGVVGRLILIVSAPLVLSILLLRRGHWIYASAWTAVTVTVVAVIKAVLS</sequence>
<feature type="transmembrane region" description="Helical" evidence="1">
    <location>
        <begin position="95"/>
        <end position="116"/>
    </location>
</feature>
<organism evidence="2 3">
    <name type="scientific">Glycomyces rutgersensis</name>
    <dbReference type="NCBI Taxonomy" id="58115"/>
    <lineage>
        <taxon>Bacteria</taxon>
        <taxon>Bacillati</taxon>
        <taxon>Actinomycetota</taxon>
        <taxon>Actinomycetes</taxon>
        <taxon>Glycomycetales</taxon>
        <taxon>Glycomycetaceae</taxon>
        <taxon>Glycomyces</taxon>
    </lineage>
</organism>
<comment type="caution">
    <text evidence="2">The sequence shown here is derived from an EMBL/GenBank/DDBJ whole genome shotgun (WGS) entry which is preliminary data.</text>
</comment>
<dbReference type="Proteomes" id="UP001501584">
    <property type="component" value="Unassembled WGS sequence"/>
</dbReference>
<feature type="transmembrane region" description="Helical" evidence="1">
    <location>
        <begin position="12"/>
        <end position="33"/>
    </location>
</feature>
<accession>A0ABN3F6C1</accession>